<keyword evidence="3" id="KW-1185">Reference proteome</keyword>
<evidence type="ECO:0000313" key="3">
    <source>
        <dbReference type="Proteomes" id="UP000019243"/>
    </source>
</evidence>
<evidence type="ECO:0000256" key="1">
    <source>
        <dbReference type="SAM" id="Phobius"/>
    </source>
</evidence>
<feature type="transmembrane region" description="Helical" evidence="1">
    <location>
        <begin position="26"/>
        <end position="48"/>
    </location>
</feature>
<accession>W7CWL7</accession>
<keyword evidence="1" id="KW-0472">Membrane</keyword>
<gene>
    <name evidence="2" type="ORF">BCAMP_03970</name>
</gene>
<dbReference type="AlphaFoldDB" id="W7CWL7"/>
<organism evidence="2 3">
    <name type="scientific">Brochothrix campestris FSL F6-1037</name>
    <dbReference type="NCBI Taxonomy" id="1265861"/>
    <lineage>
        <taxon>Bacteria</taxon>
        <taxon>Bacillati</taxon>
        <taxon>Bacillota</taxon>
        <taxon>Bacilli</taxon>
        <taxon>Bacillales</taxon>
        <taxon>Listeriaceae</taxon>
        <taxon>Brochothrix</taxon>
    </lineage>
</organism>
<reference evidence="2 3" key="1">
    <citation type="submission" date="2012-12" db="EMBL/GenBank/DDBJ databases">
        <title>Novel taxa of Listeriaceae from agricultural environments in the United States.</title>
        <authorList>
            <person name="den Bakker H.C."/>
            <person name="Allred A."/>
            <person name="Warchocki S."/>
            <person name="Wright E.M."/>
            <person name="Burrell A."/>
            <person name="Nightingale K.K."/>
            <person name="Kephart D."/>
            <person name="Wiedmann M."/>
        </authorList>
    </citation>
    <scope>NUCLEOTIDE SEQUENCE [LARGE SCALE GENOMIC DNA]</scope>
    <source>
        <strain evidence="2 3">FSL F6-1037</strain>
    </source>
</reference>
<keyword evidence="1" id="KW-0812">Transmembrane</keyword>
<protein>
    <submittedName>
        <fullName evidence="2">Uncharacterized protein</fullName>
    </submittedName>
</protein>
<sequence length="78" mass="8753">MLEPHVHTFFYDLCHEKKMFPINSQLLTITARFFAGTLATTILELLAIKLLQVMTVAFMPHLILAIFAFANVTAIATS</sequence>
<name>W7CWL7_9LIST</name>
<proteinExistence type="predicted"/>
<keyword evidence="1" id="KW-1133">Transmembrane helix</keyword>
<comment type="caution">
    <text evidence="2">The sequence shown here is derived from an EMBL/GenBank/DDBJ whole genome shotgun (WGS) entry which is preliminary data.</text>
</comment>
<dbReference type="Proteomes" id="UP000019243">
    <property type="component" value="Unassembled WGS sequence"/>
</dbReference>
<dbReference type="EMBL" id="AODH01000013">
    <property type="protein sequence ID" value="EUJ41140.1"/>
    <property type="molecule type" value="Genomic_DNA"/>
</dbReference>
<evidence type="ECO:0000313" key="2">
    <source>
        <dbReference type="EMBL" id="EUJ41140.1"/>
    </source>
</evidence>
<feature type="transmembrane region" description="Helical" evidence="1">
    <location>
        <begin position="54"/>
        <end position="76"/>
    </location>
</feature>